<reference evidence="3" key="1">
    <citation type="journal article" date="2020" name="Stud. Mycol.">
        <title>101 Dothideomycetes genomes: a test case for predicting lifestyles and emergence of pathogens.</title>
        <authorList>
            <person name="Haridas S."/>
            <person name="Albert R."/>
            <person name="Binder M."/>
            <person name="Bloem J."/>
            <person name="Labutti K."/>
            <person name="Salamov A."/>
            <person name="Andreopoulos B."/>
            <person name="Baker S."/>
            <person name="Barry K."/>
            <person name="Bills G."/>
            <person name="Bluhm B."/>
            <person name="Cannon C."/>
            <person name="Castanera R."/>
            <person name="Culley D."/>
            <person name="Daum C."/>
            <person name="Ezra D."/>
            <person name="Gonzalez J."/>
            <person name="Henrissat B."/>
            <person name="Kuo A."/>
            <person name="Liang C."/>
            <person name="Lipzen A."/>
            <person name="Lutzoni F."/>
            <person name="Magnuson J."/>
            <person name="Mondo S."/>
            <person name="Nolan M."/>
            <person name="Ohm R."/>
            <person name="Pangilinan J."/>
            <person name="Park H.-J."/>
            <person name="Ramirez L."/>
            <person name="Alfaro M."/>
            <person name="Sun H."/>
            <person name="Tritt A."/>
            <person name="Yoshinaga Y."/>
            <person name="Zwiers L.-H."/>
            <person name="Turgeon B."/>
            <person name="Goodwin S."/>
            <person name="Spatafora J."/>
            <person name="Crous P."/>
            <person name="Grigoriev I."/>
        </authorList>
    </citation>
    <scope>NUCLEOTIDE SEQUENCE</scope>
    <source>
        <strain evidence="3">CBS 269.34</strain>
    </source>
</reference>
<accession>A0A6A6RED9</accession>
<evidence type="ECO:0000313" key="4">
    <source>
        <dbReference type="Proteomes" id="UP000799750"/>
    </source>
</evidence>
<evidence type="ECO:0000259" key="2">
    <source>
        <dbReference type="PROSITE" id="PS50089"/>
    </source>
</evidence>
<dbReference type="GO" id="GO:0008270">
    <property type="term" value="F:zinc ion binding"/>
    <property type="evidence" value="ECO:0007669"/>
    <property type="project" value="UniProtKB-KW"/>
</dbReference>
<dbReference type="AlphaFoldDB" id="A0A6A6RED9"/>
<feature type="domain" description="RING-type" evidence="2">
    <location>
        <begin position="34"/>
        <end position="77"/>
    </location>
</feature>
<proteinExistence type="predicted"/>
<sequence>MDTSRYYYGLPYNSKAPPPVDITSIATAQSLRTCAKCRTANPKSFFVSASCGHDTVCLMCFRVWLSESLKIDCFVCKHDFSAGEVIGALCTREMPESGDQYTAYTSYATLPASIIADLSATFTLDSPLEVIKFDDFQDGYAVVGGTWPYGRGMEPFTLDIGEVFKMCKDKGTAMPPTVRMQQESMLWQIFFGNNALAFTSLETARRLSHGPTPHWYKLVKEVHIATIVAKDHDEACKLIINKLSRDPPPDLRRVLVSAECMDEWLRMNHRCNTPFLQSLPDLIERLVLRLAKLIVAIDKKGSWTRIEWDPTGPRDIWICDCDPNQPSPGTHRRETCS</sequence>
<evidence type="ECO:0000256" key="1">
    <source>
        <dbReference type="PROSITE-ProRule" id="PRU00175"/>
    </source>
</evidence>
<dbReference type="Proteomes" id="UP000799750">
    <property type="component" value="Unassembled WGS sequence"/>
</dbReference>
<organism evidence="3 4">
    <name type="scientific">Lophium mytilinum</name>
    <dbReference type="NCBI Taxonomy" id="390894"/>
    <lineage>
        <taxon>Eukaryota</taxon>
        <taxon>Fungi</taxon>
        <taxon>Dikarya</taxon>
        <taxon>Ascomycota</taxon>
        <taxon>Pezizomycotina</taxon>
        <taxon>Dothideomycetes</taxon>
        <taxon>Pleosporomycetidae</taxon>
        <taxon>Mytilinidiales</taxon>
        <taxon>Mytilinidiaceae</taxon>
        <taxon>Lophium</taxon>
    </lineage>
</organism>
<name>A0A6A6RED9_9PEZI</name>
<dbReference type="InterPro" id="IPR001841">
    <property type="entry name" value="Znf_RING"/>
</dbReference>
<evidence type="ECO:0000313" key="3">
    <source>
        <dbReference type="EMBL" id="KAF2502110.1"/>
    </source>
</evidence>
<keyword evidence="1" id="KW-0479">Metal-binding</keyword>
<keyword evidence="1" id="KW-0862">Zinc</keyword>
<keyword evidence="4" id="KW-1185">Reference proteome</keyword>
<keyword evidence="1" id="KW-0863">Zinc-finger</keyword>
<protein>
    <recommendedName>
        <fullName evidence="2">RING-type domain-containing protein</fullName>
    </recommendedName>
</protein>
<dbReference type="EMBL" id="MU004181">
    <property type="protein sequence ID" value="KAF2502110.1"/>
    <property type="molecule type" value="Genomic_DNA"/>
</dbReference>
<dbReference type="PROSITE" id="PS50089">
    <property type="entry name" value="ZF_RING_2"/>
    <property type="match status" value="1"/>
</dbReference>
<gene>
    <name evidence="3" type="ORF">BU16DRAFT_532504</name>
</gene>